<dbReference type="Gene3D" id="2.170.130.10">
    <property type="entry name" value="TonB-dependent receptor, plug domain"/>
    <property type="match status" value="1"/>
</dbReference>
<dbReference type="InterPro" id="IPR023997">
    <property type="entry name" value="TonB-dep_OMP_SusC/RagA_CS"/>
</dbReference>
<dbReference type="PROSITE" id="PS52016">
    <property type="entry name" value="TONB_DEPENDENT_REC_3"/>
    <property type="match status" value="1"/>
</dbReference>
<name>A0ABP7Z325_9SPHI</name>
<proteinExistence type="inferred from homology"/>
<dbReference type="NCBIfam" id="TIGR04056">
    <property type="entry name" value="OMP_RagA_SusC"/>
    <property type="match status" value="1"/>
</dbReference>
<evidence type="ECO:0000256" key="6">
    <source>
        <dbReference type="ARBA" id="ARBA00023237"/>
    </source>
</evidence>
<dbReference type="InterPro" id="IPR012910">
    <property type="entry name" value="Plug_dom"/>
</dbReference>
<evidence type="ECO:0000256" key="7">
    <source>
        <dbReference type="PROSITE-ProRule" id="PRU01360"/>
    </source>
</evidence>
<keyword evidence="5 7" id="KW-0472">Membrane</keyword>
<dbReference type="InterPro" id="IPR037066">
    <property type="entry name" value="Plug_dom_sf"/>
</dbReference>
<keyword evidence="2 7" id="KW-0813">Transport</keyword>
<feature type="domain" description="TonB-dependent receptor plug" evidence="8">
    <location>
        <begin position="22"/>
        <end position="126"/>
    </location>
</feature>
<dbReference type="InterPro" id="IPR036942">
    <property type="entry name" value="Beta-barrel_TonB_sf"/>
</dbReference>
<keyword evidence="10" id="KW-1185">Reference proteome</keyword>
<dbReference type="Gene3D" id="2.40.170.20">
    <property type="entry name" value="TonB-dependent receptor, beta-barrel domain"/>
    <property type="match status" value="1"/>
</dbReference>
<dbReference type="SUPFAM" id="SSF56935">
    <property type="entry name" value="Porins"/>
    <property type="match status" value="1"/>
</dbReference>
<sequence length="967" mass="109722">MFPIEHSIEEVVVNTGYFKIPQERSTGSFSYIGNKQLDAIVSTNIQDKIEGLATGLDFDRSRTYVTPMNVRGLSTIESDASPLIVIDNFPYDGDLSTINPNDVQSITILKDAAASSIWGARAGNGVIVVTTKTGAYGKPNVVSFTGNLSVGSRPDLFYNKKRLRSPLLMDIEETIFENGGYAIRNQTPIPLYVELLIAEQDGLINDFEQQKQRMLATDIRTEGKDLLYRNSINQQYALNFRGGSDKHNYYASINYDGNRAQVIGNEYKRMNALLHNGFRLSNNIDINTSLRYTQIRSSSNGISLSLNDFPTYARLRDDEGKSMAFPRTYRFSYQQQAEDNGLLDWLYRPLDERELIDSRQEAYEVQAQATLQYRFREFLNFSLMYQYTTDQNKNWTHYGKESFYVRNLVNRFTQQGGTQIIPYGDILSGDAGSRSEVHNARLQTDYKQVFGKIEISALAGAEIRQGIAEGLPRYLFYDYDPNVMTAVNKFDYNTRYATRPTSSAVIPTSPVGISKVVDRFISYYANAGANWNGYLDLTGSLRWDASNLFGVKTNQKGIPLWSTGIGWNLTKSKIIGDALFNNLRISTSFGSSGNVNRSVSVYNIVSYGTDQQTNLPMAILESVGNPGLKWENVKTWNIALDFSIWKNRVTGRLDFYRKSASDLIGEDLLDPTAGIVTTVLPRVDNMVNYAGLLTKGIDMQLNVDVLRERPVEWDMTFMFSKNTNKVTSYNMSQQNDVNMMFMTNPPREGESLNTVYTLPWYGLDGNTGRTLLPDDASGKTYREYYEQYPMEQMRVAGVTRAPYFGSWLHQVRYKNFSFGLHLLWKAGHIWRAESMLPGYEYFSAGYYHQDIANRWKSPGDEQTTNVPSAVPYTNSTSSDSYYEGQVYKYSDALIAKGDYIRLQNIQLGYEWKKNPANKMKFSSLRVLLNMRNVGLLWKANKLGIDPEYQTADFPAPRITSLSLQASF</sequence>
<accession>A0ABP7Z325</accession>
<comment type="subcellular location">
    <subcellularLocation>
        <location evidence="1 7">Cell outer membrane</location>
        <topology evidence="1 7">Multi-pass membrane protein</topology>
    </subcellularLocation>
</comment>
<protein>
    <submittedName>
        <fullName evidence="9">SusC/RagA family TonB-linked outer membrane protein</fullName>
    </submittedName>
</protein>
<evidence type="ECO:0000256" key="5">
    <source>
        <dbReference type="ARBA" id="ARBA00023136"/>
    </source>
</evidence>
<organism evidence="9 10">
    <name type="scientific">Sphingobacterium kyonggiense</name>
    <dbReference type="NCBI Taxonomy" id="714075"/>
    <lineage>
        <taxon>Bacteria</taxon>
        <taxon>Pseudomonadati</taxon>
        <taxon>Bacteroidota</taxon>
        <taxon>Sphingobacteriia</taxon>
        <taxon>Sphingobacteriales</taxon>
        <taxon>Sphingobacteriaceae</taxon>
        <taxon>Sphingobacterium</taxon>
    </lineage>
</organism>
<evidence type="ECO:0000256" key="1">
    <source>
        <dbReference type="ARBA" id="ARBA00004571"/>
    </source>
</evidence>
<evidence type="ECO:0000256" key="3">
    <source>
        <dbReference type="ARBA" id="ARBA00022452"/>
    </source>
</evidence>
<dbReference type="Pfam" id="PF07715">
    <property type="entry name" value="Plug"/>
    <property type="match status" value="1"/>
</dbReference>
<dbReference type="Proteomes" id="UP001500101">
    <property type="component" value="Unassembled WGS sequence"/>
</dbReference>
<evidence type="ECO:0000256" key="4">
    <source>
        <dbReference type="ARBA" id="ARBA00022692"/>
    </source>
</evidence>
<evidence type="ECO:0000313" key="9">
    <source>
        <dbReference type="EMBL" id="GAA4144462.1"/>
    </source>
</evidence>
<evidence type="ECO:0000256" key="2">
    <source>
        <dbReference type="ARBA" id="ARBA00022448"/>
    </source>
</evidence>
<evidence type="ECO:0000259" key="8">
    <source>
        <dbReference type="Pfam" id="PF07715"/>
    </source>
</evidence>
<gene>
    <name evidence="9" type="ORF">GCM10022216_27460</name>
</gene>
<evidence type="ECO:0000313" key="10">
    <source>
        <dbReference type="Proteomes" id="UP001500101"/>
    </source>
</evidence>
<keyword evidence="3 7" id="KW-1134">Transmembrane beta strand</keyword>
<comment type="similarity">
    <text evidence="7">Belongs to the TonB-dependent receptor family.</text>
</comment>
<keyword evidence="4 7" id="KW-0812">Transmembrane</keyword>
<dbReference type="NCBIfam" id="TIGR04057">
    <property type="entry name" value="SusC_RagA_signa"/>
    <property type="match status" value="1"/>
</dbReference>
<dbReference type="InterPro" id="IPR023996">
    <property type="entry name" value="TonB-dep_OMP_SusC/RagA"/>
</dbReference>
<reference evidence="10" key="1">
    <citation type="journal article" date="2019" name="Int. J. Syst. Evol. Microbiol.">
        <title>The Global Catalogue of Microorganisms (GCM) 10K type strain sequencing project: providing services to taxonomists for standard genome sequencing and annotation.</title>
        <authorList>
            <consortium name="The Broad Institute Genomics Platform"/>
            <consortium name="The Broad Institute Genome Sequencing Center for Infectious Disease"/>
            <person name="Wu L."/>
            <person name="Ma J."/>
        </authorList>
    </citation>
    <scope>NUCLEOTIDE SEQUENCE [LARGE SCALE GENOMIC DNA]</scope>
    <source>
        <strain evidence="10">JCM 16704</strain>
    </source>
</reference>
<dbReference type="InterPro" id="IPR039426">
    <property type="entry name" value="TonB-dep_rcpt-like"/>
</dbReference>
<dbReference type="EMBL" id="BAAAZI010000011">
    <property type="protein sequence ID" value="GAA4144462.1"/>
    <property type="molecule type" value="Genomic_DNA"/>
</dbReference>
<keyword evidence="6 7" id="KW-0998">Cell outer membrane</keyword>
<comment type="caution">
    <text evidence="9">The sequence shown here is derived from an EMBL/GenBank/DDBJ whole genome shotgun (WGS) entry which is preliminary data.</text>
</comment>